<gene>
    <name evidence="3" type="ORF">J2793_007298</name>
</gene>
<dbReference type="AlphaFoldDB" id="A0AB73IP83"/>
<keyword evidence="1" id="KW-0812">Transmembrane</keyword>
<comment type="caution">
    <text evidence="3">The sequence shown here is derived from an EMBL/GenBank/DDBJ whole genome shotgun (WGS) entry which is preliminary data.</text>
</comment>
<organism evidence="3 4">
    <name type="scientific">Paraburkholderia caledonica</name>
    <dbReference type="NCBI Taxonomy" id="134536"/>
    <lineage>
        <taxon>Bacteria</taxon>
        <taxon>Pseudomonadati</taxon>
        <taxon>Pseudomonadota</taxon>
        <taxon>Betaproteobacteria</taxon>
        <taxon>Burkholderiales</taxon>
        <taxon>Burkholderiaceae</taxon>
        <taxon>Paraburkholderia</taxon>
    </lineage>
</organism>
<protein>
    <submittedName>
        <fullName evidence="3">Membrane protease YdiL (CAAX protease family)</fullName>
    </submittedName>
</protein>
<keyword evidence="1" id="KW-0472">Membrane</keyword>
<evidence type="ECO:0000259" key="2">
    <source>
        <dbReference type="Pfam" id="PF02517"/>
    </source>
</evidence>
<keyword evidence="3" id="KW-0378">Hydrolase</keyword>
<evidence type="ECO:0000313" key="3">
    <source>
        <dbReference type="EMBL" id="MDP9651823.1"/>
    </source>
</evidence>
<feature type="domain" description="CAAX prenyl protease 2/Lysostaphin resistance protein A-like" evidence="2">
    <location>
        <begin position="150"/>
        <end position="238"/>
    </location>
</feature>
<evidence type="ECO:0000313" key="4">
    <source>
        <dbReference type="Proteomes" id="UP001229486"/>
    </source>
</evidence>
<feature type="transmembrane region" description="Helical" evidence="1">
    <location>
        <begin position="147"/>
        <end position="167"/>
    </location>
</feature>
<feature type="transmembrane region" description="Helical" evidence="1">
    <location>
        <begin position="263"/>
        <end position="282"/>
    </location>
</feature>
<dbReference type="EMBL" id="JAURTK010000033">
    <property type="protein sequence ID" value="MDP9651823.1"/>
    <property type="molecule type" value="Genomic_DNA"/>
</dbReference>
<sequence>MKTKSYSFIDLAKLGRTNWWVPILTILLIAVVGSFFSFVVGITLGGSIYLKTIHIATIGADLISGATNKVLAILGFWLACRYILRRPFRSLISADLTFRIRRCLFGAALYLPAHIVSLMILTIYISMRSRALVIPFRHFESPTFIHVLVWLLELIAIPFFAFSEELFFRGWLTQTLKLYVRFAIVVVAIVAVVFAAYHAQYNLHQKMEIFASSLGFSALSLRDQRLEFSIGAHTMTNICVTLQNLFFAGYLPSMHFTVVPLDWYALAFIKGALPFALMYWFLQKTNGWTTPKRATEVADVQHA</sequence>
<dbReference type="GO" id="GO:0004175">
    <property type="term" value="F:endopeptidase activity"/>
    <property type="evidence" value="ECO:0007669"/>
    <property type="project" value="UniProtKB-ARBA"/>
</dbReference>
<dbReference type="Pfam" id="PF02517">
    <property type="entry name" value="Rce1-like"/>
    <property type="match status" value="1"/>
</dbReference>
<feature type="transmembrane region" description="Helical" evidence="1">
    <location>
        <begin position="104"/>
        <end position="127"/>
    </location>
</feature>
<dbReference type="InterPro" id="IPR003675">
    <property type="entry name" value="Rce1/LyrA-like_dom"/>
</dbReference>
<dbReference type="GO" id="GO:0080120">
    <property type="term" value="P:CAAX-box protein maturation"/>
    <property type="evidence" value="ECO:0007669"/>
    <property type="project" value="UniProtKB-ARBA"/>
</dbReference>
<dbReference type="RefSeq" id="WP_392396349.1">
    <property type="nucleotide sequence ID" value="NZ_JAURTK010000033.1"/>
</dbReference>
<dbReference type="Proteomes" id="UP001229486">
    <property type="component" value="Unassembled WGS sequence"/>
</dbReference>
<keyword evidence="1" id="KW-1133">Transmembrane helix</keyword>
<feature type="transmembrane region" description="Helical" evidence="1">
    <location>
        <begin position="179"/>
        <end position="197"/>
    </location>
</feature>
<reference evidence="3" key="1">
    <citation type="submission" date="2023-07" db="EMBL/GenBank/DDBJ databases">
        <title>Sorghum-associated microbial communities from plants grown in Nebraska, USA.</title>
        <authorList>
            <person name="Schachtman D."/>
        </authorList>
    </citation>
    <scope>NUCLEOTIDE SEQUENCE</scope>
    <source>
        <strain evidence="3">DS1061</strain>
    </source>
</reference>
<feature type="transmembrane region" description="Helical" evidence="1">
    <location>
        <begin position="62"/>
        <end position="84"/>
    </location>
</feature>
<accession>A0AB73IP83</accession>
<dbReference type="GO" id="GO:0006508">
    <property type="term" value="P:proteolysis"/>
    <property type="evidence" value="ECO:0007669"/>
    <property type="project" value="UniProtKB-KW"/>
</dbReference>
<name>A0AB73IP83_9BURK</name>
<feature type="transmembrane region" description="Helical" evidence="1">
    <location>
        <begin position="21"/>
        <end position="50"/>
    </location>
</feature>
<evidence type="ECO:0000256" key="1">
    <source>
        <dbReference type="SAM" id="Phobius"/>
    </source>
</evidence>
<proteinExistence type="predicted"/>
<keyword evidence="3" id="KW-0645">Protease</keyword>